<dbReference type="InterPro" id="IPR006202">
    <property type="entry name" value="Neur_chan_lig-bd"/>
</dbReference>
<keyword evidence="4" id="KW-0732">Signal</keyword>
<dbReference type="InterPro" id="IPR006201">
    <property type="entry name" value="Neur_channel"/>
</dbReference>
<dbReference type="Gene3D" id="2.70.170.10">
    <property type="entry name" value="Neurotransmitter-gated ion-channel ligand-binding domain"/>
    <property type="match status" value="1"/>
</dbReference>
<reference evidence="6" key="1">
    <citation type="submission" date="2021-01" db="UniProtKB">
        <authorList>
            <consortium name="EnsemblMetazoa"/>
        </authorList>
    </citation>
    <scope>IDENTIFICATION</scope>
</reference>
<evidence type="ECO:0000313" key="7">
    <source>
        <dbReference type="Proteomes" id="UP000594260"/>
    </source>
</evidence>
<keyword evidence="3" id="KW-1133">Transmembrane helix</keyword>
<dbReference type="GO" id="GO:0005230">
    <property type="term" value="F:extracellular ligand-gated monoatomic ion channel activity"/>
    <property type="evidence" value="ECO:0007669"/>
    <property type="project" value="InterPro"/>
</dbReference>
<feature type="domain" description="Neurotransmitter-gated ion-channel ligand-binding" evidence="5">
    <location>
        <begin position="86"/>
        <end position="257"/>
    </location>
</feature>
<dbReference type="CDD" id="cd18989">
    <property type="entry name" value="LGIC_ECD_cation"/>
    <property type="match status" value="1"/>
</dbReference>
<evidence type="ECO:0000256" key="3">
    <source>
        <dbReference type="SAM" id="Phobius"/>
    </source>
</evidence>
<name>A0A7M7KLZ2_VARDE</name>
<evidence type="ECO:0000256" key="4">
    <source>
        <dbReference type="SAM" id="SignalP"/>
    </source>
</evidence>
<evidence type="ECO:0000313" key="6">
    <source>
        <dbReference type="EnsemblMetazoa" id="XP_022667777"/>
    </source>
</evidence>
<dbReference type="AlphaFoldDB" id="A0A7M7KLZ2"/>
<dbReference type="GO" id="GO:0016020">
    <property type="term" value="C:membrane"/>
    <property type="evidence" value="ECO:0007669"/>
    <property type="project" value="UniProtKB-SubCell"/>
</dbReference>
<dbReference type="InterPro" id="IPR036734">
    <property type="entry name" value="Neur_chan_lig-bd_sf"/>
</dbReference>
<feature type="signal peptide" evidence="4">
    <location>
        <begin position="1"/>
        <end position="15"/>
    </location>
</feature>
<evidence type="ECO:0000256" key="1">
    <source>
        <dbReference type="ARBA" id="ARBA00004141"/>
    </source>
</evidence>
<dbReference type="InParanoid" id="A0A7M7KLZ2"/>
<dbReference type="PANTHER" id="PTHR18945">
    <property type="entry name" value="NEUROTRANSMITTER GATED ION CHANNEL"/>
    <property type="match status" value="1"/>
</dbReference>
<feature type="chain" id="PRO_5029484363" description="Neurotransmitter-gated ion-channel ligand-binding domain-containing protein" evidence="4">
    <location>
        <begin position="16"/>
        <end position="408"/>
    </location>
</feature>
<dbReference type="SUPFAM" id="SSF63712">
    <property type="entry name" value="Nicotinic receptor ligand binding domain-like"/>
    <property type="match status" value="1"/>
</dbReference>
<accession>A0A7M7KLZ2</accession>
<dbReference type="Proteomes" id="UP000594260">
    <property type="component" value="Unplaced"/>
</dbReference>
<dbReference type="GeneID" id="111253106"/>
<dbReference type="PROSITE" id="PS00236">
    <property type="entry name" value="NEUROTR_ION_CHANNEL"/>
    <property type="match status" value="1"/>
</dbReference>
<keyword evidence="3" id="KW-0812">Transmembrane</keyword>
<dbReference type="OMA" id="NDEIRTW"/>
<dbReference type="OrthoDB" id="410315at2759"/>
<keyword evidence="2 3" id="KW-0472">Membrane</keyword>
<sequence length="408" mass="46000">MRLLLLFVVICTSIAMEELPKTLESTNSSTCHREARAALFTTINSRTRTSTRRPRGVSRPYRLLPRRRFRNITASANAINERYFGNNVYDPLARPVADDSKAVDVHFKFLLTGIRSLNPITHTLISTALLCSFWKEPRIRWPKRYYGNISTIRATPEMIWTPDIQGPIGRSNEVQTKSFNSLINHQGNASRCVFAELRSLCRLDLASFPYDEQICRIILRPHGLSARLVNLVMNNVSESHPVQYGEWIVHAIKAYTHFNNYGPIELGTGVIEMRLKRTSAHYRWSVCIPTASLLLIALVCSWIPRRQIRTRQELLSGLLLSNVLLLRHTTVLVEGAQKLPNILVLQNFCLGLVTVNIVSTSILQGCPSPTRGGRIKGHETFGVAIGKLDVFGYPTVGALLILWTLFVA</sequence>
<evidence type="ECO:0000259" key="5">
    <source>
        <dbReference type="Pfam" id="PF02931"/>
    </source>
</evidence>
<dbReference type="Pfam" id="PF02931">
    <property type="entry name" value="Neur_chan_LBD"/>
    <property type="match status" value="1"/>
</dbReference>
<dbReference type="KEGG" id="vde:111253106"/>
<evidence type="ECO:0000256" key="2">
    <source>
        <dbReference type="ARBA" id="ARBA00023136"/>
    </source>
</evidence>
<proteinExistence type="predicted"/>
<dbReference type="GO" id="GO:0004888">
    <property type="term" value="F:transmembrane signaling receptor activity"/>
    <property type="evidence" value="ECO:0007669"/>
    <property type="project" value="InterPro"/>
</dbReference>
<feature type="transmembrane region" description="Helical" evidence="3">
    <location>
        <begin position="384"/>
        <end position="406"/>
    </location>
</feature>
<feature type="transmembrane region" description="Helical" evidence="3">
    <location>
        <begin position="282"/>
        <end position="303"/>
    </location>
</feature>
<protein>
    <recommendedName>
        <fullName evidence="5">Neurotransmitter-gated ion-channel ligand-binding domain-containing protein</fullName>
    </recommendedName>
</protein>
<comment type="subcellular location">
    <subcellularLocation>
        <location evidence="1">Membrane</location>
        <topology evidence="1">Multi-pass membrane protein</topology>
    </subcellularLocation>
</comment>
<keyword evidence="7" id="KW-1185">Reference proteome</keyword>
<dbReference type="InterPro" id="IPR018000">
    <property type="entry name" value="Neurotransmitter_ion_chnl_CS"/>
</dbReference>
<dbReference type="RefSeq" id="XP_022667777.1">
    <property type="nucleotide sequence ID" value="XM_022812042.1"/>
</dbReference>
<dbReference type="EnsemblMetazoa" id="XM_022812042">
    <property type="protein sequence ID" value="XP_022667777"/>
    <property type="gene ID" value="LOC111253106"/>
</dbReference>
<organism evidence="6 7">
    <name type="scientific">Varroa destructor</name>
    <name type="common">Honeybee mite</name>
    <dbReference type="NCBI Taxonomy" id="109461"/>
    <lineage>
        <taxon>Eukaryota</taxon>
        <taxon>Metazoa</taxon>
        <taxon>Ecdysozoa</taxon>
        <taxon>Arthropoda</taxon>
        <taxon>Chelicerata</taxon>
        <taxon>Arachnida</taxon>
        <taxon>Acari</taxon>
        <taxon>Parasitiformes</taxon>
        <taxon>Mesostigmata</taxon>
        <taxon>Gamasina</taxon>
        <taxon>Dermanyssoidea</taxon>
        <taxon>Varroidae</taxon>
        <taxon>Varroa</taxon>
    </lineage>
</organism>